<dbReference type="VEuPathDB" id="FungiDB:NECHADRAFT_75115"/>
<dbReference type="AlphaFoldDB" id="C7YHX1"/>
<dbReference type="Proteomes" id="UP000005206">
    <property type="component" value="Chromosome 1"/>
</dbReference>
<dbReference type="KEGG" id="nhe:NECHADRAFT_75115"/>
<dbReference type="eggNOG" id="ENOG502SQ1Q">
    <property type="taxonomic scope" value="Eukaryota"/>
</dbReference>
<evidence type="ECO:0000313" key="2">
    <source>
        <dbReference type="EMBL" id="EEU48708.1"/>
    </source>
</evidence>
<keyword evidence="3" id="KW-1185">Reference proteome</keyword>
<name>C7YHX1_FUSV7</name>
<dbReference type="RefSeq" id="XP_003054421.1">
    <property type="nucleotide sequence ID" value="XM_003054375.1"/>
</dbReference>
<accession>C7YHX1</accession>
<dbReference type="PANTHER" id="PTHR33112">
    <property type="entry name" value="DOMAIN PROTEIN, PUTATIVE-RELATED"/>
    <property type="match status" value="1"/>
</dbReference>
<organism evidence="2 3">
    <name type="scientific">Fusarium vanettenii (strain ATCC MYA-4622 / CBS 123669 / FGSC 9596 / NRRL 45880 / 77-13-4)</name>
    <name type="common">Fusarium solani subsp. pisi</name>
    <dbReference type="NCBI Taxonomy" id="660122"/>
    <lineage>
        <taxon>Eukaryota</taxon>
        <taxon>Fungi</taxon>
        <taxon>Dikarya</taxon>
        <taxon>Ascomycota</taxon>
        <taxon>Pezizomycotina</taxon>
        <taxon>Sordariomycetes</taxon>
        <taxon>Hypocreomycetidae</taxon>
        <taxon>Hypocreales</taxon>
        <taxon>Nectriaceae</taxon>
        <taxon>Fusarium</taxon>
        <taxon>Fusarium solani species complex</taxon>
        <taxon>Fusarium vanettenii</taxon>
    </lineage>
</organism>
<feature type="domain" description="Heterokaryon incompatibility" evidence="1">
    <location>
        <begin position="55"/>
        <end position="137"/>
    </location>
</feature>
<dbReference type="PANTHER" id="PTHR33112:SF1">
    <property type="entry name" value="HETEROKARYON INCOMPATIBILITY DOMAIN-CONTAINING PROTEIN"/>
    <property type="match status" value="1"/>
</dbReference>
<dbReference type="HOGENOM" id="CLU_002639_4_4_1"/>
<gene>
    <name evidence="2" type="ORF">NECHADRAFT_75115</name>
</gene>
<sequence length="508" mass="57518">MLALAPSGFQRSNVHPLPSIRQALEEGAKNKGCLVARWSDSPPKHAPYVALSYEHEEAKQHQMEQMNLIYHNAELTIIAAARSDVQYGLPGVGAGYRPRIPQQVVKIGNIEIVPTMRHPHSAIQVSEWSTRAWTFQEGILSRRCLVFTNDQMYFECDGMNCHESVTNVPKRNDHWSNLEYCQQIENSLDELHALHKRESDRTLRPGILGWNDKHRFGQPDRPGLHAAFVQFLEMIQAYSARELMRPSDAPKAFYGIASKFEVIPDRIDQIWGIPFYCNEERTREETFVAGLAWNHKARAGYDLDGLPMPRGIFPTWSWMNWSGEVEYRELDLYKDRPISAFNSAVASVVLEADDGELLTISEYLEIPQAGINRSETPKAVRLETWVFPPATVAVTESSHLTLLGDPASLHTSIVDFLFNPGLASLAQRGLEFETEWICIYLGSVESKRICLVVRSSCDDGWERMSFAMEDVEADSDEIGLCCTYRWSGVKVLNASRRVSLNSNLIMIA</sequence>
<evidence type="ECO:0000313" key="3">
    <source>
        <dbReference type="Proteomes" id="UP000005206"/>
    </source>
</evidence>
<dbReference type="STRING" id="660122.C7YHX1"/>
<dbReference type="InterPro" id="IPR010730">
    <property type="entry name" value="HET"/>
</dbReference>
<reference evidence="2 3" key="1">
    <citation type="journal article" date="2009" name="PLoS Genet.">
        <title>The genome of Nectria haematococca: contribution of supernumerary chromosomes to gene expansion.</title>
        <authorList>
            <person name="Coleman J.J."/>
            <person name="Rounsley S.D."/>
            <person name="Rodriguez-Carres M."/>
            <person name="Kuo A."/>
            <person name="Wasmann C.C."/>
            <person name="Grimwood J."/>
            <person name="Schmutz J."/>
            <person name="Taga M."/>
            <person name="White G.J."/>
            <person name="Zhou S."/>
            <person name="Schwartz D.C."/>
            <person name="Freitag M."/>
            <person name="Ma L.J."/>
            <person name="Danchin E.G."/>
            <person name="Henrissat B."/>
            <person name="Coutinho P.M."/>
            <person name="Nelson D.R."/>
            <person name="Straney D."/>
            <person name="Napoli C.A."/>
            <person name="Barker B.M."/>
            <person name="Gribskov M."/>
            <person name="Rep M."/>
            <person name="Kroken S."/>
            <person name="Molnar I."/>
            <person name="Rensing C."/>
            <person name="Kennell J.C."/>
            <person name="Zamora J."/>
            <person name="Farman M.L."/>
            <person name="Selker E.U."/>
            <person name="Salamov A."/>
            <person name="Shapiro H."/>
            <person name="Pangilinan J."/>
            <person name="Lindquist E."/>
            <person name="Lamers C."/>
            <person name="Grigoriev I.V."/>
            <person name="Geiser D.M."/>
            <person name="Covert S.F."/>
            <person name="Temporini E."/>
            <person name="Vanetten H.D."/>
        </authorList>
    </citation>
    <scope>NUCLEOTIDE SEQUENCE [LARGE SCALE GENOMIC DNA]</scope>
    <source>
        <strain evidence="3">ATCC MYA-4622 / CBS 123669 / FGSC 9596 / NRRL 45880 / 77-13-4</strain>
    </source>
</reference>
<dbReference type="InParanoid" id="C7YHX1"/>
<dbReference type="Pfam" id="PF06985">
    <property type="entry name" value="HET"/>
    <property type="match status" value="1"/>
</dbReference>
<proteinExistence type="predicted"/>
<evidence type="ECO:0000259" key="1">
    <source>
        <dbReference type="Pfam" id="PF06985"/>
    </source>
</evidence>
<dbReference type="GeneID" id="9664727"/>
<dbReference type="EMBL" id="GG698896">
    <property type="protein sequence ID" value="EEU48708.1"/>
    <property type="molecule type" value="Genomic_DNA"/>
</dbReference>
<protein>
    <recommendedName>
        <fullName evidence="1">Heterokaryon incompatibility domain-containing protein</fullName>
    </recommendedName>
</protein>
<dbReference type="OrthoDB" id="5428863at2759"/>